<comment type="caution">
    <text evidence="1">The sequence shown here is derived from an EMBL/GenBank/DDBJ whole genome shotgun (WGS) entry which is preliminary data.</text>
</comment>
<proteinExistence type="predicted"/>
<accession>A0A8E1UQT1</accession>
<dbReference type="AlphaFoldDB" id="A0A8E1UQT1"/>
<sequence>MAAFQVVSHRIFSDKTAWFKPKSVISAWKDTNKLKKTAIYTTKKMTQKTFANSKETTKKQKP</sequence>
<evidence type="ECO:0000313" key="2">
    <source>
        <dbReference type="Proteomes" id="UP000036951"/>
    </source>
</evidence>
<protein>
    <submittedName>
        <fullName evidence="1">Uncharacterized protein</fullName>
    </submittedName>
</protein>
<evidence type="ECO:0000313" key="1">
    <source>
        <dbReference type="EMBL" id="KOO69290.1"/>
    </source>
</evidence>
<name>A0A8E1UQT1_9BACT</name>
<keyword evidence="2" id="KW-1185">Reference proteome</keyword>
<organism evidence="1 2">
    <name type="scientific">Xylanibacter rarus</name>
    <dbReference type="NCBI Taxonomy" id="1676614"/>
    <lineage>
        <taxon>Bacteria</taxon>
        <taxon>Pseudomonadati</taxon>
        <taxon>Bacteroidota</taxon>
        <taxon>Bacteroidia</taxon>
        <taxon>Bacteroidales</taxon>
        <taxon>Prevotellaceae</taxon>
        <taxon>Xylanibacter</taxon>
    </lineage>
</organism>
<gene>
    <name evidence="1" type="ORF">ACU52_02745</name>
</gene>
<reference evidence="1 2" key="1">
    <citation type="submission" date="2015-06" db="EMBL/GenBank/DDBJ databases">
        <title>Prevotella sp. 109, sp. nov., a novel member of the family Prevotellaceae isolated from human faeces.</title>
        <authorList>
            <person name="Shkoporov A.N."/>
            <person name="Chaplin A.V."/>
            <person name="Kafarskaia L.I."/>
            <person name="Efimov B.A."/>
        </authorList>
    </citation>
    <scope>NUCLEOTIDE SEQUENCE [LARGE SCALE GENOMIC DNA]</scope>
    <source>
        <strain evidence="1 2">109</strain>
    </source>
</reference>
<dbReference type="EMBL" id="LFQU01000003">
    <property type="protein sequence ID" value="KOO69290.1"/>
    <property type="molecule type" value="Genomic_DNA"/>
</dbReference>
<dbReference type="Proteomes" id="UP000036951">
    <property type="component" value="Unassembled WGS sequence"/>
</dbReference>